<dbReference type="InterPro" id="IPR006041">
    <property type="entry name" value="Pollen_Ole_e1_allergen"/>
</dbReference>
<dbReference type="GO" id="GO:0005615">
    <property type="term" value="C:extracellular space"/>
    <property type="evidence" value="ECO:0007669"/>
    <property type="project" value="InterPro"/>
</dbReference>
<dbReference type="PANTHER" id="PTHR31614">
    <property type="entry name" value="PROTEIN DOWNSTREAM OF FLC-RELATED"/>
    <property type="match status" value="1"/>
</dbReference>
<reference evidence="4 5" key="1">
    <citation type="submission" date="2019-09" db="EMBL/GenBank/DDBJ databases">
        <title>A chromosome-level genome assembly of the Chinese tupelo Nyssa sinensis.</title>
        <authorList>
            <person name="Yang X."/>
            <person name="Kang M."/>
            <person name="Yang Y."/>
            <person name="Xiong H."/>
            <person name="Wang M."/>
            <person name="Zhang Z."/>
            <person name="Wang Z."/>
            <person name="Wu H."/>
            <person name="Ma T."/>
            <person name="Liu J."/>
            <person name="Xi Z."/>
        </authorList>
    </citation>
    <scope>NUCLEOTIDE SEQUENCE [LARGE SCALE GENOMIC DNA]</scope>
    <source>
        <strain evidence="4">J267</strain>
        <tissue evidence="4">Leaf</tissue>
    </source>
</reference>
<dbReference type="InterPro" id="IPR006040">
    <property type="entry name" value="Allergen_Ole_e_I_CS"/>
</dbReference>
<gene>
    <name evidence="4" type="ORF">F0562_013139</name>
</gene>
<proteinExistence type="inferred from homology"/>
<keyword evidence="2" id="KW-1015">Disulfide bond</keyword>
<evidence type="ECO:0000256" key="1">
    <source>
        <dbReference type="ARBA" id="ARBA00010049"/>
    </source>
</evidence>
<comment type="similarity">
    <text evidence="1">Belongs to the Ole e I family.</text>
</comment>
<sequence>MDRSRSLSLERETTMARMILLLALCVLPALVSAARPAVNPFMVQGRVYCDTCRAGFETSETPYIPGAKVRLECKDRNSQKLLYSVEGTTDSTGTYKIMVKEDHEDQLCDAVLVSSPLSDCASADPGRDRARVILTRNNGIVSDARFANSMGFMRDQVMSGCTQLLQQYQELEE</sequence>
<evidence type="ECO:0008006" key="6">
    <source>
        <dbReference type="Google" id="ProtNLM"/>
    </source>
</evidence>
<evidence type="ECO:0000256" key="3">
    <source>
        <dbReference type="SAM" id="SignalP"/>
    </source>
</evidence>
<dbReference type="PANTHER" id="PTHR31614:SF5">
    <property type="entry name" value="ALLERGEN-LIKE PROTEIN BRSN20"/>
    <property type="match status" value="1"/>
</dbReference>
<evidence type="ECO:0000256" key="2">
    <source>
        <dbReference type="ARBA" id="ARBA00023157"/>
    </source>
</evidence>
<dbReference type="Pfam" id="PF01190">
    <property type="entry name" value="Pollen_Ole_e_1"/>
    <property type="match status" value="1"/>
</dbReference>
<dbReference type="Proteomes" id="UP000325577">
    <property type="component" value="Linkage Group LG5"/>
</dbReference>
<dbReference type="OrthoDB" id="1896520at2759"/>
<keyword evidence="3" id="KW-0732">Signal</keyword>
<accession>A0A5J4ZVU9</accession>
<protein>
    <recommendedName>
        <fullName evidence="6">Pollen-specific protein C13</fullName>
    </recommendedName>
</protein>
<dbReference type="AlphaFoldDB" id="A0A5J4ZVU9"/>
<dbReference type="PROSITE" id="PS00925">
    <property type="entry name" value="OLEEI"/>
    <property type="match status" value="1"/>
</dbReference>
<feature type="chain" id="PRO_5023817443" description="Pollen-specific protein C13" evidence="3">
    <location>
        <begin position="34"/>
        <end position="173"/>
    </location>
</feature>
<evidence type="ECO:0000313" key="4">
    <source>
        <dbReference type="EMBL" id="KAA8522500.1"/>
    </source>
</evidence>
<dbReference type="EMBL" id="CM018048">
    <property type="protein sequence ID" value="KAA8522500.1"/>
    <property type="molecule type" value="Genomic_DNA"/>
</dbReference>
<name>A0A5J4ZVU9_9ASTE</name>
<feature type="signal peptide" evidence="3">
    <location>
        <begin position="1"/>
        <end position="33"/>
    </location>
</feature>
<keyword evidence="5" id="KW-1185">Reference proteome</keyword>
<organism evidence="4 5">
    <name type="scientific">Nyssa sinensis</name>
    <dbReference type="NCBI Taxonomy" id="561372"/>
    <lineage>
        <taxon>Eukaryota</taxon>
        <taxon>Viridiplantae</taxon>
        <taxon>Streptophyta</taxon>
        <taxon>Embryophyta</taxon>
        <taxon>Tracheophyta</taxon>
        <taxon>Spermatophyta</taxon>
        <taxon>Magnoliopsida</taxon>
        <taxon>eudicotyledons</taxon>
        <taxon>Gunneridae</taxon>
        <taxon>Pentapetalae</taxon>
        <taxon>asterids</taxon>
        <taxon>Cornales</taxon>
        <taxon>Nyssaceae</taxon>
        <taxon>Nyssa</taxon>
    </lineage>
</organism>
<evidence type="ECO:0000313" key="5">
    <source>
        <dbReference type="Proteomes" id="UP000325577"/>
    </source>
</evidence>